<dbReference type="FunFam" id="3.40.50.2000:FF:000051">
    <property type="entry name" value="Glycosyltransferase"/>
    <property type="match status" value="1"/>
</dbReference>
<sequence>MDFAGAHRPHIAVLPTPGMGHLFPLAELAKLLVSRHHFTVTFITFAAADNRATKNFLSTLPAGITSVSLPPVPLDDVPEDATIETRMSIVTVRSLPALRSILIDLRSSTNLVAFLADFFAADGFEIARELGIFYYMFVPTNLQFLTLMLELPALDAAVKCPFPELENPVRLPGCPPIPGPDILTPLRDRSNDCYKWMLHHARLYRQAQGILVNSFSAIEPGAAKLLTAEEEGRPPVYPVGPLIQSRSAATAVASAAPCLKWLDEQPRGSVLFVSFGSGGTLTRMQLGELALGLESSKHRFLLVVRSPSDKDSSSTYFTAHSKEDPLSYLPGGFLRRTKDVGFVVPSWAPQVEVLAHPATGGFLSHCGWNSTLESVKQGVPMIAWPLFAEQTMNAVMLVEEAKIAIRPKAGEDGVFDREEIARVVGELMEGEQGKAMRNRVKGLKEAAEAALSEGGSSYTKLNEVAAEWRKDFGVSA</sequence>
<dbReference type="EC" id="2.4.1.-" evidence="5"/>
<dbReference type="InterPro" id="IPR035595">
    <property type="entry name" value="UDP_glycos_trans_CS"/>
</dbReference>
<comment type="similarity">
    <text evidence="1 4">Belongs to the UDP-glycosyltransferase family.</text>
</comment>
<dbReference type="PROSITE" id="PS00375">
    <property type="entry name" value="UDPGT"/>
    <property type="match status" value="1"/>
</dbReference>
<proteinExistence type="inferred from homology"/>
<keyword evidence="7" id="KW-1185">Reference proteome</keyword>
<dbReference type="FunFam" id="3.40.50.2000:FF:000054">
    <property type="entry name" value="Glycosyltransferase"/>
    <property type="match status" value="1"/>
</dbReference>
<dbReference type="CDD" id="cd03784">
    <property type="entry name" value="GT1_Gtf-like"/>
    <property type="match status" value="1"/>
</dbReference>
<dbReference type="GO" id="GO:0008194">
    <property type="term" value="F:UDP-glycosyltransferase activity"/>
    <property type="evidence" value="ECO:0007669"/>
    <property type="project" value="InterPro"/>
</dbReference>
<dbReference type="PANTHER" id="PTHR48046:SF6">
    <property type="entry name" value="GLYCOSYLTRANSFERASE"/>
    <property type="match status" value="1"/>
</dbReference>
<dbReference type="InterPro" id="IPR002213">
    <property type="entry name" value="UDP_glucos_trans"/>
</dbReference>
<evidence type="ECO:0000256" key="3">
    <source>
        <dbReference type="ARBA" id="ARBA00022679"/>
    </source>
</evidence>
<evidence type="ECO:0000313" key="6">
    <source>
        <dbReference type="EMBL" id="KAK8935878.1"/>
    </source>
</evidence>
<evidence type="ECO:0000313" key="7">
    <source>
        <dbReference type="Proteomes" id="UP001418222"/>
    </source>
</evidence>
<evidence type="ECO:0000256" key="2">
    <source>
        <dbReference type="ARBA" id="ARBA00022676"/>
    </source>
</evidence>
<dbReference type="EMBL" id="JBBWWQ010000011">
    <property type="protein sequence ID" value="KAK8935878.1"/>
    <property type="molecule type" value="Genomic_DNA"/>
</dbReference>
<organism evidence="6 7">
    <name type="scientific">Platanthera zijinensis</name>
    <dbReference type="NCBI Taxonomy" id="2320716"/>
    <lineage>
        <taxon>Eukaryota</taxon>
        <taxon>Viridiplantae</taxon>
        <taxon>Streptophyta</taxon>
        <taxon>Embryophyta</taxon>
        <taxon>Tracheophyta</taxon>
        <taxon>Spermatophyta</taxon>
        <taxon>Magnoliopsida</taxon>
        <taxon>Liliopsida</taxon>
        <taxon>Asparagales</taxon>
        <taxon>Orchidaceae</taxon>
        <taxon>Orchidoideae</taxon>
        <taxon>Orchideae</taxon>
        <taxon>Orchidinae</taxon>
        <taxon>Platanthera</taxon>
    </lineage>
</organism>
<evidence type="ECO:0000256" key="4">
    <source>
        <dbReference type="RuleBase" id="RU003718"/>
    </source>
</evidence>
<dbReference type="Gene3D" id="3.40.50.2000">
    <property type="entry name" value="Glycogen Phosphorylase B"/>
    <property type="match status" value="2"/>
</dbReference>
<dbReference type="Pfam" id="PF00201">
    <property type="entry name" value="UDPGT"/>
    <property type="match status" value="1"/>
</dbReference>
<protein>
    <recommendedName>
        <fullName evidence="5">Glycosyltransferase</fullName>
        <ecNumber evidence="5">2.4.1.-</ecNumber>
    </recommendedName>
</protein>
<dbReference type="AlphaFoldDB" id="A0AAP0BCZ1"/>
<dbReference type="SUPFAM" id="SSF53756">
    <property type="entry name" value="UDP-Glycosyltransferase/glycogen phosphorylase"/>
    <property type="match status" value="1"/>
</dbReference>
<keyword evidence="3 4" id="KW-0808">Transferase</keyword>
<gene>
    <name evidence="6" type="primary">AS</name>
    <name evidence="6" type="ORF">KSP39_PZI013704</name>
</gene>
<name>A0AAP0BCZ1_9ASPA</name>
<evidence type="ECO:0000256" key="5">
    <source>
        <dbReference type="RuleBase" id="RU362057"/>
    </source>
</evidence>
<accession>A0AAP0BCZ1</accession>
<dbReference type="Proteomes" id="UP001418222">
    <property type="component" value="Unassembled WGS sequence"/>
</dbReference>
<comment type="caution">
    <text evidence="6">The sequence shown here is derived from an EMBL/GenBank/DDBJ whole genome shotgun (WGS) entry which is preliminary data.</text>
</comment>
<dbReference type="PANTHER" id="PTHR48046">
    <property type="entry name" value="UDP-GLYCOSYLTRANSFERASE 72E1"/>
    <property type="match status" value="1"/>
</dbReference>
<reference evidence="6 7" key="1">
    <citation type="journal article" date="2022" name="Nat. Plants">
        <title>Genomes of leafy and leafless Platanthera orchids illuminate the evolution of mycoheterotrophy.</title>
        <authorList>
            <person name="Li M.H."/>
            <person name="Liu K.W."/>
            <person name="Li Z."/>
            <person name="Lu H.C."/>
            <person name="Ye Q.L."/>
            <person name="Zhang D."/>
            <person name="Wang J.Y."/>
            <person name="Li Y.F."/>
            <person name="Zhong Z.M."/>
            <person name="Liu X."/>
            <person name="Yu X."/>
            <person name="Liu D.K."/>
            <person name="Tu X.D."/>
            <person name="Liu B."/>
            <person name="Hao Y."/>
            <person name="Liao X.Y."/>
            <person name="Jiang Y.T."/>
            <person name="Sun W.H."/>
            <person name="Chen J."/>
            <person name="Chen Y.Q."/>
            <person name="Ai Y."/>
            <person name="Zhai J.W."/>
            <person name="Wu S.S."/>
            <person name="Zhou Z."/>
            <person name="Hsiao Y.Y."/>
            <person name="Wu W.L."/>
            <person name="Chen Y.Y."/>
            <person name="Lin Y.F."/>
            <person name="Hsu J.L."/>
            <person name="Li C.Y."/>
            <person name="Wang Z.W."/>
            <person name="Zhao X."/>
            <person name="Zhong W.Y."/>
            <person name="Ma X.K."/>
            <person name="Ma L."/>
            <person name="Huang J."/>
            <person name="Chen G.Z."/>
            <person name="Huang M.Z."/>
            <person name="Huang L."/>
            <person name="Peng D.H."/>
            <person name="Luo Y.B."/>
            <person name="Zou S.Q."/>
            <person name="Chen S.P."/>
            <person name="Lan S."/>
            <person name="Tsai W.C."/>
            <person name="Van de Peer Y."/>
            <person name="Liu Z.J."/>
        </authorList>
    </citation>
    <scope>NUCLEOTIDE SEQUENCE [LARGE SCALE GENOMIC DNA]</scope>
    <source>
        <strain evidence="6">Lor287</strain>
    </source>
</reference>
<evidence type="ECO:0000256" key="1">
    <source>
        <dbReference type="ARBA" id="ARBA00009995"/>
    </source>
</evidence>
<keyword evidence="2 4" id="KW-0328">Glycosyltransferase</keyword>